<reference evidence="5 6" key="1">
    <citation type="journal article" date="2019" name="Int. J. Syst. Evol. Microbiol.">
        <title>The Global Catalogue of Microorganisms (GCM) 10K type strain sequencing project: providing services to taxonomists for standard genome sequencing and annotation.</title>
        <authorList>
            <consortium name="The Broad Institute Genomics Platform"/>
            <consortium name="The Broad Institute Genome Sequencing Center for Infectious Disease"/>
            <person name="Wu L."/>
            <person name="Ma J."/>
        </authorList>
    </citation>
    <scope>NUCLEOTIDE SEQUENCE [LARGE SCALE GENOMIC DNA]</scope>
    <source>
        <strain evidence="5 6">JCM 13008</strain>
    </source>
</reference>
<dbReference type="Gene3D" id="2.60.40.10">
    <property type="entry name" value="Immunoglobulins"/>
    <property type="match status" value="3"/>
</dbReference>
<feature type="domain" description="Bacterial Ig-like" evidence="4">
    <location>
        <begin position="528"/>
        <end position="608"/>
    </location>
</feature>
<comment type="caution">
    <text evidence="5">The sequence shown here is derived from an EMBL/GenBank/DDBJ whole genome shotgun (WGS) entry which is preliminary data.</text>
</comment>
<keyword evidence="1 2" id="KW-0732">Signal</keyword>
<dbReference type="EMBL" id="BAAALG010000013">
    <property type="protein sequence ID" value="GAA1112418.1"/>
    <property type="molecule type" value="Genomic_DNA"/>
</dbReference>
<feature type="signal peptide" evidence="2">
    <location>
        <begin position="1"/>
        <end position="29"/>
    </location>
</feature>
<evidence type="ECO:0000259" key="3">
    <source>
        <dbReference type="Pfam" id="PF12849"/>
    </source>
</evidence>
<evidence type="ECO:0000256" key="2">
    <source>
        <dbReference type="SAM" id="SignalP"/>
    </source>
</evidence>
<evidence type="ECO:0000313" key="6">
    <source>
        <dbReference type="Proteomes" id="UP001501581"/>
    </source>
</evidence>
<dbReference type="InterPro" id="IPR013783">
    <property type="entry name" value="Ig-like_fold"/>
</dbReference>
<keyword evidence="6" id="KW-1185">Reference proteome</keyword>
<evidence type="ECO:0008006" key="7">
    <source>
        <dbReference type="Google" id="ProtNLM"/>
    </source>
</evidence>
<dbReference type="InterPro" id="IPR032109">
    <property type="entry name" value="Big_3_5"/>
</dbReference>
<gene>
    <name evidence="5" type="ORF">GCM10009668_37620</name>
</gene>
<dbReference type="Proteomes" id="UP001501581">
    <property type="component" value="Unassembled WGS sequence"/>
</dbReference>
<feature type="domain" description="Bacterial Ig-like" evidence="4">
    <location>
        <begin position="431"/>
        <end position="515"/>
    </location>
</feature>
<dbReference type="PANTHER" id="PTHR30570:SF1">
    <property type="entry name" value="PHOSPHATE-BINDING PROTEIN PSTS"/>
    <property type="match status" value="1"/>
</dbReference>
<dbReference type="InterPro" id="IPR006311">
    <property type="entry name" value="TAT_signal"/>
</dbReference>
<dbReference type="InterPro" id="IPR050811">
    <property type="entry name" value="Phosphate_ABC_transporter"/>
</dbReference>
<evidence type="ECO:0000259" key="4">
    <source>
        <dbReference type="Pfam" id="PF16640"/>
    </source>
</evidence>
<dbReference type="Pfam" id="PF12849">
    <property type="entry name" value="PBP_like_2"/>
    <property type="match status" value="1"/>
</dbReference>
<dbReference type="SUPFAM" id="SSF53850">
    <property type="entry name" value="Periplasmic binding protein-like II"/>
    <property type="match status" value="1"/>
</dbReference>
<dbReference type="PANTHER" id="PTHR30570">
    <property type="entry name" value="PERIPLASMIC PHOSPHATE BINDING COMPONENT OF PHOSPHATE ABC TRANSPORTER"/>
    <property type="match status" value="1"/>
</dbReference>
<dbReference type="Gene3D" id="3.40.190.10">
    <property type="entry name" value="Periplasmic binding protein-like II"/>
    <property type="match status" value="2"/>
</dbReference>
<dbReference type="InterPro" id="IPR024370">
    <property type="entry name" value="PBP_domain"/>
</dbReference>
<accession>A0ABN1U346</accession>
<sequence length="610" mass="60502">MMSARRYVAGLAVAAAAVATLASTPAANADPAFTPKADDVVGVGSDTSQFALAYLANGHTVEGQAVAGYNEGRTSARLASFDATGGGTVVLQEGSAAIARPNGSGAGKGLLYGAGNNNQVDYARSSSALNAAEVSGGLFAFPFALDVLEMATAKTTNAPVTLTEQQILKIYTGEITNWSQVGGTAGTIVPMIPQSGSGTRSFFESELKRINGGSAATLALSVQEVQEHDDTQIKANANAIAPFSAGRAALGGTVRLVDGGFSAKRALYNVVRQADLENASIKAIFSSTGFVCSDAARPLIEAAGFDQLARVEGGGVCGEPTQSATSNFATNEFAVTSTALVATTGPGSVSLTATVDAGGNAADGAVAFYEGETKVGQASLAQGRAVLNLTGVAPGTHSYTARFAPAVGAPFEASESVAVQVTVKAAAAGTVTLAPSATSYGKSAKATVVLTGAGEAPSGTVRATVGSTSVSGSLTDGKAVLTLPATVAAGRYAVKVAYAGDATYAAGAFTAQLTVAKAASKVTAAFGKTVKKGARATGKVKVALVGSSVKATGKVTVKVGKKVVGTGTVKNGVATLKLKKLAKGKNKLVISYAGTGSIKGASAKATVTQK</sequence>
<evidence type="ECO:0000256" key="1">
    <source>
        <dbReference type="ARBA" id="ARBA00022729"/>
    </source>
</evidence>
<organism evidence="5 6">
    <name type="scientific">Nocardioides dubius</name>
    <dbReference type="NCBI Taxonomy" id="317019"/>
    <lineage>
        <taxon>Bacteria</taxon>
        <taxon>Bacillati</taxon>
        <taxon>Actinomycetota</taxon>
        <taxon>Actinomycetes</taxon>
        <taxon>Propionibacteriales</taxon>
        <taxon>Nocardioidaceae</taxon>
        <taxon>Nocardioides</taxon>
    </lineage>
</organism>
<evidence type="ECO:0000313" key="5">
    <source>
        <dbReference type="EMBL" id="GAA1112418.1"/>
    </source>
</evidence>
<feature type="domain" description="PBP" evidence="3">
    <location>
        <begin position="104"/>
        <end position="249"/>
    </location>
</feature>
<name>A0ABN1U346_9ACTN</name>
<proteinExistence type="predicted"/>
<feature type="domain" description="Bacterial Ig-like" evidence="4">
    <location>
        <begin position="336"/>
        <end position="423"/>
    </location>
</feature>
<feature type="chain" id="PRO_5045036007" description="Ig-like domain (Group 3)" evidence="2">
    <location>
        <begin position="30"/>
        <end position="610"/>
    </location>
</feature>
<dbReference type="PROSITE" id="PS51318">
    <property type="entry name" value="TAT"/>
    <property type="match status" value="1"/>
</dbReference>
<dbReference type="Pfam" id="PF16640">
    <property type="entry name" value="Big_3_5"/>
    <property type="match status" value="3"/>
</dbReference>
<protein>
    <recommendedName>
        <fullName evidence="7">Ig-like domain (Group 3)</fullName>
    </recommendedName>
</protein>